<evidence type="ECO:0000313" key="2">
    <source>
        <dbReference type="EMBL" id="KAJ8342796.1"/>
    </source>
</evidence>
<dbReference type="Proteomes" id="UP001152622">
    <property type="component" value="Chromosome 14"/>
</dbReference>
<evidence type="ECO:0000313" key="3">
    <source>
        <dbReference type="Proteomes" id="UP001152622"/>
    </source>
</evidence>
<evidence type="ECO:0000256" key="1">
    <source>
        <dbReference type="SAM" id="MobiDB-lite"/>
    </source>
</evidence>
<feature type="region of interest" description="Disordered" evidence="1">
    <location>
        <begin position="1"/>
        <end position="37"/>
    </location>
</feature>
<organism evidence="2 3">
    <name type="scientific">Synaphobranchus kaupii</name>
    <name type="common">Kaup's arrowtooth eel</name>
    <dbReference type="NCBI Taxonomy" id="118154"/>
    <lineage>
        <taxon>Eukaryota</taxon>
        <taxon>Metazoa</taxon>
        <taxon>Chordata</taxon>
        <taxon>Craniata</taxon>
        <taxon>Vertebrata</taxon>
        <taxon>Euteleostomi</taxon>
        <taxon>Actinopterygii</taxon>
        <taxon>Neopterygii</taxon>
        <taxon>Teleostei</taxon>
        <taxon>Anguilliformes</taxon>
        <taxon>Synaphobranchidae</taxon>
        <taxon>Synaphobranchus</taxon>
    </lineage>
</organism>
<keyword evidence="3" id="KW-1185">Reference proteome</keyword>
<sequence>MKQRLRMYAVAPPSPPFKSPDRRSASIYFPRPPRRSSIKSRPEVMRLPLALNGPPPPPLLRRYLPQQIANYPGEAGKRYEPALDGPPLIILRGVLFHVRHEEKLAQPKETKQGEEVVSAPESHGADFWFHTLLWQRFGVAKDHQSTSTKKSTGASGRLNHTHMNEPNLVLHENHFAEDNAIAQCFRLPSTPPKLNQHQGCVSSRAVNCWPFN</sequence>
<dbReference type="AlphaFoldDB" id="A0A9Q1IKD4"/>
<reference evidence="2" key="1">
    <citation type="journal article" date="2023" name="Science">
        <title>Genome structures resolve the early diversification of teleost fishes.</title>
        <authorList>
            <person name="Parey E."/>
            <person name="Louis A."/>
            <person name="Montfort J."/>
            <person name="Bouchez O."/>
            <person name="Roques C."/>
            <person name="Iampietro C."/>
            <person name="Lluch J."/>
            <person name="Castinel A."/>
            <person name="Donnadieu C."/>
            <person name="Desvignes T."/>
            <person name="Floi Bucao C."/>
            <person name="Jouanno E."/>
            <person name="Wen M."/>
            <person name="Mejri S."/>
            <person name="Dirks R."/>
            <person name="Jansen H."/>
            <person name="Henkel C."/>
            <person name="Chen W.J."/>
            <person name="Zahm M."/>
            <person name="Cabau C."/>
            <person name="Klopp C."/>
            <person name="Thompson A.W."/>
            <person name="Robinson-Rechavi M."/>
            <person name="Braasch I."/>
            <person name="Lecointre G."/>
            <person name="Bobe J."/>
            <person name="Postlethwait J.H."/>
            <person name="Berthelot C."/>
            <person name="Roest Crollius H."/>
            <person name="Guiguen Y."/>
        </authorList>
    </citation>
    <scope>NUCLEOTIDE SEQUENCE</scope>
    <source>
        <strain evidence="2">WJC10195</strain>
    </source>
</reference>
<dbReference type="EMBL" id="JAINUF010000014">
    <property type="protein sequence ID" value="KAJ8342796.1"/>
    <property type="molecule type" value="Genomic_DNA"/>
</dbReference>
<accession>A0A9Q1IKD4</accession>
<gene>
    <name evidence="2" type="ORF">SKAU_G00327240</name>
</gene>
<protein>
    <submittedName>
        <fullName evidence="2">Uncharacterized protein</fullName>
    </submittedName>
</protein>
<comment type="caution">
    <text evidence="2">The sequence shown here is derived from an EMBL/GenBank/DDBJ whole genome shotgun (WGS) entry which is preliminary data.</text>
</comment>
<name>A0A9Q1IKD4_SYNKA</name>
<proteinExistence type="predicted"/>